<keyword evidence="2" id="KW-1185">Reference proteome</keyword>
<evidence type="ECO:0000313" key="2">
    <source>
        <dbReference type="Proteomes" id="UP000314294"/>
    </source>
</evidence>
<comment type="caution">
    <text evidence="1">The sequence shown here is derived from an EMBL/GenBank/DDBJ whole genome shotgun (WGS) entry which is preliminary data.</text>
</comment>
<name>A0A4Z2F7V5_9TELE</name>
<evidence type="ECO:0000313" key="1">
    <source>
        <dbReference type="EMBL" id="TNN36392.1"/>
    </source>
</evidence>
<protein>
    <submittedName>
        <fullName evidence="1">Uncharacterized protein</fullName>
    </submittedName>
</protein>
<reference evidence="1 2" key="1">
    <citation type="submission" date="2019-03" db="EMBL/GenBank/DDBJ databases">
        <title>First draft genome of Liparis tanakae, snailfish: a comprehensive survey of snailfish specific genes.</title>
        <authorList>
            <person name="Kim W."/>
            <person name="Song I."/>
            <person name="Jeong J.-H."/>
            <person name="Kim D."/>
            <person name="Kim S."/>
            <person name="Ryu S."/>
            <person name="Song J.Y."/>
            <person name="Lee S.K."/>
        </authorList>
    </citation>
    <scope>NUCLEOTIDE SEQUENCE [LARGE SCALE GENOMIC DNA]</scope>
    <source>
        <tissue evidence="1">Muscle</tissue>
    </source>
</reference>
<dbReference type="EMBL" id="SRLO01001624">
    <property type="protein sequence ID" value="TNN36392.1"/>
    <property type="molecule type" value="Genomic_DNA"/>
</dbReference>
<gene>
    <name evidence="1" type="ORF">EYF80_053439</name>
</gene>
<dbReference type="Proteomes" id="UP000314294">
    <property type="component" value="Unassembled WGS sequence"/>
</dbReference>
<proteinExistence type="predicted"/>
<dbReference type="AlphaFoldDB" id="A0A4Z2F7V5"/>
<organism evidence="1 2">
    <name type="scientific">Liparis tanakae</name>
    <name type="common">Tanaka's snailfish</name>
    <dbReference type="NCBI Taxonomy" id="230148"/>
    <lineage>
        <taxon>Eukaryota</taxon>
        <taxon>Metazoa</taxon>
        <taxon>Chordata</taxon>
        <taxon>Craniata</taxon>
        <taxon>Vertebrata</taxon>
        <taxon>Euteleostomi</taxon>
        <taxon>Actinopterygii</taxon>
        <taxon>Neopterygii</taxon>
        <taxon>Teleostei</taxon>
        <taxon>Neoteleostei</taxon>
        <taxon>Acanthomorphata</taxon>
        <taxon>Eupercaria</taxon>
        <taxon>Perciformes</taxon>
        <taxon>Cottioidei</taxon>
        <taxon>Cottales</taxon>
        <taxon>Liparidae</taxon>
        <taxon>Liparis</taxon>
    </lineage>
</organism>
<sequence>MKELRLGHQHGTGLRGSAAFSSAAALSWGWSSSLSGETVPSTLALCCCALALSAAMLFSLSSSLEMVDLPSDLFSSASASTAL</sequence>
<accession>A0A4Z2F7V5</accession>